<accession>A0AB40D881</accession>
<organism evidence="2 3">
    <name type="scientific">Drosophila suzukii</name>
    <name type="common">Spotted-wing drosophila fruit fly</name>
    <dbReference type="NCBI Taxonomy" id="28584"/>
    <lineage>
        <taxon>Eukaryota</taxon>
        <taxon>Metazoa</taxon>
        <taxon>Ecdysozoa</taxon>
        <taxon>Arthropoda</taxon>
        <taxon>Hexapoda</taxon>
        <taxon>Insecta</taxon>
        <taxon>Pterygota</taxon>
        <taxon>Neoptera</taxon>
        <taxon>Endopterygota</taxon>
        <taxon>Diptera</taxon>
        <taxon>Brachycera</taxon>
        <taxon>Muscomorpha</taxon>
        <taxon>Ephydroidea</taxon>
        <taxon>Drosophilidae</taxon>
        <taxon>Drosophila</taxon>
        <taxon>Sophophora</taxon>
    </lineage>
</organism>
<sequence length="138" mass="15841">MNKPIFKIQVIISISRRELAKVDPSRGRSSSWEHFDRLGYILEATNRVYDNPADSKEFLKFAEASCDIECSEASNSSFPTENSFEEPSGLPPKKSPSDLTERLVEAEEKKDAAMEKMAEDSSKFQNRLLEILERRYKM</sequence>
<proteinExistence type="predicted"/>
<feature type="region of interest" description="Disordered" evidence="1">
    <location>
        <begin position="72"/>
        <end position="110"/>
    </location>
</feature>
<name>A0AB40D881_DROSZ</name>
<feature type="compositionally biased region" description="Polar residues" evidence="1">
    <location>
        <begin position="72"/>
        <end position="82"/>
    </location>
</feature>
<dbReference type="RefSeq" id="XP_065720422.2">
    <property type="nucleotide sequence ID" value="XM_065864350.2"/>
</dbReference>
<feature type="compositionally biased region" description="Basic and acidic residues" evidence="1">
    <location>
        <begin position="95"/>
        <end position="110"/>
    </location>
</feature>
<evidence type="ECO:0000313" key="3">
    <source>
        <dbReference type="RefSeq" id="XP_065720422.2"/>
    </source>
</evidence>
<dbReference type="AlphaFoldDB" id="A0AB40D881"/>
<keyword evidence="2" id="KW-1185">Reference proteome</keyword>
<reference evidence="3" key="1">
    <citation type="submission" date="2025-08" db="UniProtKB">
        <authorList>
            <consortium name="RefSeq"/>
        </authorList>
    </citation>
    <scope>IDENTIFICATION</scope>
</reference>
<evidence type="ECO:0000256" key="1">
    <source>
        <dbReference type="SAM" id="MobiDB-lite"/>
    </source>
</evidence>
<protein>
    <submittedName>
        <fullName evidence="3">Uncharacterized protein</fullName>
    </submittedName>
</protein>
<dbReference type="Proteomes" id="UP001652628">
    <property type="component" value="Chromosome 3"/>
</dbReference>
<dbReference type="GeneID" id="118877348"/>
<gene>
    <name evidence="3" type="primary">LOC118877348</name>
</gene>
<evidence type="ECO:0000313" key="2">
    <source>
        <dbReference type="Proteomes" id="UP001652628"/>
    </source>
</evidence>